<organism evidence="11">
    <name type="scientific">Spathaspora passalidarum (strain NRRL Y-27907 / 11-Y1)</name>
    <dbReference type="NCBI Taxonomy" id="619300"/>
    <lineage>
        <taxon>Eukaryota</taxon>
        <taxon>Fungi</taxon>
        <taxon>Dikarya</taxon>
        <taxon>Ascomycota</taxon>
        <taxon>Saccharomycotina</taxon>
        <taxon>Pichiomycetes</taxon>
        <taxon>Debaryomycetaceae</taxon>
        <taxon>Spathaspora</taxon>
    </lineage>
</organism>
<dbReference type="Proteomes" id="UP000000709">
    <property type="component" value="Unassembled WGS sequence"/>
</dbReference>
<dbReference type="eggNOG" id="ENOG502RZTQ">
    <property type="taxonomic scope" value="Eukaryota"/>
</dbReference>
<reference evidence="10 11" key="1">
    <citation type="journal article" date="2011" name="Proc. Natl. Acad. Sci. U.S.A.">
        <title>Comparative genomics of xylose-fermenting fungi for enhanced biofuel production.</title>
        <authorList>
            <person name="Wohlbach D.J."/>
            <person name="Kuo A."/>
            <person name="Sato T.K."/>
            <person name="Potts K.M."/>
            <person name="Salamov A.A."/>
            <person name="LaButti K.M."/>
            <person name="Sun H."/>
            <person name="Clum A."/>
            <person name="Pangilinan J.L."/>
            <person name="Lindquist E.A."/>
            <person name="Lucas S."/>
            <person name="Lapidus A."/>
            <person name="Jin M."/>
            <person name="Gunawan C."/>
            <person name="Balan V."/>
            <person name="Dale B.E."/>
            <person name="Jeffries T.W."/>
            <person name="Zinkel R."/>
            <person name="Barry K.W."/>
            <person name="Grigoriev I.V."/>
            <person name="Gasch A.P."/>
        </authorList>
    </citation>
    <scope>NUCLEOTIDE SEQUENCE [LARGE SCALE GENOMIC DNA]</scope>
    <source>
        <strain evidence="11">NRRL Y-27907 / 11-Y1</strain>
    </source>
</reference>
<keyword evidence="6" id="KW-0995">Kinetochore</keyword>
<keyword evidence="9" id="KW-0137">Centromere</keyword>
<dbReference type="InParanoid" id="G3AIS0"/>
<name>G3AIS0_SPAPN</name>
<dbReference type="GO" id="GO:0007059">
    <property type="term" value="P:chromosome segregation"/>
    <property type="evidence" value="ECO:0007669"/>
    <property type="project" value="TreeGrafter"/>
</dbReference>
<evidence type="ECO:0000256" key="7">
    <source>
        <dbReference type="ARBA" id="ARBA00023242"/>
    </source>
</evidence>
<keyword evidence="3" id="KW-0158">Chromosome</keyword>
<dbReference type="GO" id="GO:0000444">
    <property type="term" value="C:MIS12/MIND type complex"/>
    <property type="evidence" value="ECO:0007669"/>
    <property type="project" value="InterPro"/>
</dbReference>
<dbReference type="EMBL" id="GL996500">
    <property type="protein sequence ID" value="EGW34485.1"/>
    <property type="molecule type" value="Genomic_DNA"/>
</dbReference>
<comment type="subcellular location">
    <subcellularLocation>
        <location evidence="2">Chromosome</location>
        <location evidence="2">Centromere</location>
        <location evidence="2">Kinetochore</location>
    </subcellularLocation>
    <subcellularLocation>
        <location evidence="1">Nucleus</location>
    </subcellularLocation>
</comment>
<evidence type="ECO:0000256" key="8">
    <source>
        <dbReference type="ARBA" id="ARBA00023306"/>
    </source>
</evidence>
<sequence>MESKRIQKHNVKKIRYEKLKEVGRRATEASIKKSFSSGKVESCFPTIASTAQGSEILREASKQFIEFWQSETLNEIDHIYEERDIETKLDELDEIVQAAEERKRSRTSKPENVDLLSAKEIIDSNIVSKGTVALEKLQLIHDSLRAENLDTYKQLQELVKESNQLAEETKSALASASLAKTIEICDDENEHLAALARTFAEKYL</sequence>
<keyword evidence="4" id="KW-0132">Cell division</keyword>
<dbReference type="PANTHER" id="PTHR15459:SF3">
    <property type="entry name" value="POLYAMINE-MODULATED FACTOR 1"/>
    <property type="match status" value="1"/>
</dbReference>
<dbReference type="GeneID" id="18873134"/>
<dbReference type="RefSeq" id="XP_007374069.1">
    <property type="nucleotide sequence ID" value="XM_007374007.1"/>
</dbReference>
<dbReference type="InterPro" id="IPR007128">
    <property type="entry name" value="PMF1/Nnf1"/>
</dbReference>
<dbReference type="AlphaFoldDB" id="G3AIS0"/>
<dbReference type="OMA" id="SSCFPEY"/>
<keyword evidence="11" id="KW-1185">Reference proteome</keyword>
<evidence type="ECO:0000256" key="4">
    <source>
        <dbReference type="ARBA" id="ARBA00022618"/>
    </source>
</evidence>
<dbReference type="HOGENOM" id="CLU_117280_0_0_1"/>
<evidence type="ECO:0000256" key="6">
    <source>
        <dbReference type="ARBA" id="ARBA00022838"/>
    </source>
</evidence>
<keyword evidence="5" id="KW-0498">Mitosis</keyword>
<evidence type="ECO:0000256" key="1">
    <source>
        <dbReference type="ARBA" id="ARBA00004123"/>
    </source>
</evidence>
<evidence type="ECO:0000313" key="10">
    <source>
        <dbReference type="EMBL" id="EGW34485.1"/>
    </source>
</evidence>
<dbReference type="STRING" id="619300.G3AIS0"/>
<dbReference type="GO" id="GO:0051301">
    <property type="term" value="P:cell division"/>
    <property type="evidence" value="ECO:0007669"/>
    <property type="project" value="UniProtKB-KW"/>
</dbReference>
<accession>G3AIS0</accession>
<protein>
    <submittedName>
        <fullName evidence="10">Uncharacterized protein</fullName>
    </submittedName>
</protein>
<proteinExistence type="predicted"/>
<keyword evidence="7" id="KW-0539">Nucleus</keyword>
<evidence type="ECO:0000256" key="9">
    <source>
        <dbReference type="ARBA" id="ARBA00023328"/>
    </source>
</evidence>
<evidence type="ECO:0000313" key="11">
    <source>
        <dbReference type="Proteomes" id="UP000000709"/>
    </source>
</evidence>
<evidence type="ECO:0000256" key="5">
    <source>
        <dbReference type="ARBA" id="ARBA00022776"/>
    </source>
</evidence>
<dbReference type="Pfam" id="PF03980">
    <property type="entry name" value="Nnf1"/>
    <property type="match status" value="1"/>
</dbReference>
<dbReference type="KEGG" id="spaa:SPAPADRAFT_59917"/>
<evidence type="ECO:0000256" key="2">
    <source>
        <dbReference type="ARBA" id="ARBA00004629"/>
    </source>
</evidence>
<dbReference type="FunCoup" id="G3AIS0">
    <property type="interactions" value="53"/>
</dbReference>
<evidence type="ECO:0000256" key="3">
    <source>
        <dbReference type="ARBA" id="ARBA00022454"/>
    </source>
</evidence>
<gene>
    <name evidence="10" type="ORF">SPAPADRAFT_59917</name>
</gene>
<dbReference type="GO" id="GO:0005634">
    <property type="term" value="C:nucleus"/>
    <property type="evidence" value="ECO:0007669"/>
    <property type="project" value="UniProtKB-SubCell"/>
</dbReference>
<dbReference type="PANTHER" id="PTHR15459">
    <property type="entry name" value="POLYAMINE-MODULATED FACTOR 1"/>
    <property type="match status" value="1"/>
</dbReference>
<keyword evidence="8" id="KW-0131">Cell cycle</keyword>